<dbReference type="SMART" id="SM00355">
    <property type="entry name" value="ZnF_C2H2"/>
    <property type="match status" value="8"/>
</dbReference>
<feature type="region of interest" description="Disordered" evidence="4">
    <location>
        <begin position="1312"/>
        <end position="1396"/>
    </location>
</feature>
<feature type="region of interest" description="Disordered" evidence="4">
    <location>
        <begin position="1125"/>
        <end position="1198"/>
    </location>
</feature>
<accession>A0A146LPS3</accession>
<feature type="region of interest" description="Disordered" evidence="4">
    <location>
        <begin position="1225"/>
        <end position="1298"/>
    </location>
</feature>
<comment type="subcellular location">
    <subcellularLocation>
        <location evidence="1">Nucleus</location>
    </subcellularLocation>
</comment>
<dbReference type="EMBL" id="GDHC01009330">
    <property type="protein sequence ID" value="JAQ09299.1"/>
    <property type="molecule type" value="Transcribed_RNA"/>
</dbReference>
<reference evidence="7" key="1">
    <citation type="journal article" date="2016" name="Gigascience">
        <title>De novo construction of an expanded transcriptome assembly for the western tarnished plant bug, Lygus hesperus.</title>
        <authorList>
            <person name="Tassone E.E."/>
            <person name="Geib S.M."/>
            <person name="Hall B."/>
            <person name="Fabrick J.A."/>
            <person name="Brent C.S."/>
            <person name="Hull J.J."/>
        </authorList>
    </citation>
    <scope>NUCLEOTIDE SEQUENCE</scope>
</reference>
<evidence type="ECO:0000256" key="3">
    <source>
        <dbReference type="ARBA" id="ARBA00023242"/>
    </source>
</evidence>
<dbReference type="InterPro" id="IPR015943">
    <property type="entry name" value="WD40/YVTN_repeat-like_dom_sf"/>
</dbReference>
<dbReference type="Gene3D" id="2.130.10.10">
    <property type="entry name" value="YVTN repeat-like/Quinoprotein amine dehydrogenase"/>
    <property type="match status" value="1"/>
</dbReference>
<dbReference type="InterPro" id="IPR036322">
    <property type="entry name" value="WD40_repeat_dom_sf"/>
</dbReference>
<feature type="compositionally biased region" description="Basic and acidic residues" evidence="4">
    <location>
        <begin position="1258"/>
        <end position="1271"/>
    </location>
</feature>
<dbReference type="GO" id="GO:0006383">
    <property type="term" value="P:transcription by RNA polymerase III"/>
    <property type="evidence" value="ECO:0007669"/>
    <property type="project" value="TreeGrafter"/>
</dbReference>
<organism evidence="7">
    <name type="scientific">Lygus hesperus</name>
    <name type="common">Western plant bug</name>
    <dbReference type="NCBI Taxonomy" id="30085"/>
    <lineage>
        <taxon>Eukaryota</taxon>
        <taxon>Metazoa</taxon>
        <taxon>Ecdysozoa</taxon>
        <taxon>Arthropoda</taxon>
        <taxon>Hexapoda</taxon>
        <taxon>Insecta</taxon>
        <taxon>Pterygota</taxon>
        <taxon>Neoptera</taxon>
        <taxon>Paraneoptera</taxon>
        <taxon>Hemiptera</taxon>
        <taxon>Heteroptera</taxon>
        <taxon>Panheteroptera</taxon>
        <taxon>Cimicomorpha</taxon>
        <taxon>Miridae</taxon>
        <taxon>Mirini</taxon>
        <taxon>Lygus</taxon>
    </lineage>
</organism>
<feature type="region of interest" description="Disordered" evidence="4">
    <location>
        <begin position="1"/>
        <end position="20"/>
    </location>
</feature>
<feature type="compositionally biased region" description="Basic residues" evidence="4">
    <location>
        <begin position="1359"/>
        <end position="1372"/>
    </location>
</feature>
<keyword evidence="3" id="KW-0539">Nucleus</keyword>
<dbReference type="PANTHER" id="PTHR15052">
    <property type="entry name" value="RNA POLYMERASE III TRANSCRIPTION INITIATION FACTOR COMPLEX SUBUNIT"/>
    <property type="match status" value="1"/>
</dbReference>
<dbReference type="GO" id="GO:0000127">
    <property type="term" value="C:transcription factor TFIIIC complex"/>
    <property type="evidence" value="ECO:0007669"/>
    <property type="project" value="TreeGrafter"/>
</dbReference>
<proteinExistence type="predicted"/>
<feature type="compositionally biased region" description="Basic and acidic residues" evidence="4">
    <location>
        <begin position="513"/>
        <end position="537"/>
    </location>
</feature>
<dbReference type="PANTHER" id="PTHR15052:SF2">
    <property type="entry name" value="GENERAL TRANSCRIPTION FACTOR 3C POLYPEPTIDE 2"/>
    <property type="match status" value="1"/>
</dbReference>
<dbReference type="InterPro" id="IPR001680">
    <property type="entry name" value="WD40_rpt"/>
</dbReference>
<protein>
    <submittedName>
        <fullName evidence="7">General transcription factor 3C polypeptide 2</fullName>
    </submittedName>
</protein>
<evidence type="ECO:0000313" key="7">
    <source>
        <dbReference type="EMBL" id="JAQ09299.1"/>
    </source>
</evidence>
<evidence type="ECO:0000313" key="6">
    <source>
        <dbReference type="EMBL" id="JAQ03466.1"/>
    </source>
</evidence>
<evidence type="ECO:0000256" key="2">
    <source>
        <dbReference type="ARBA" id="ARBA00023163"/>
    </source>
</evidence>
<sequence length="2243" mass="251918">MKRKSSPDPHSDPENSGDVRIKWGQKTGEFNCMPMKTYVPNPKVRKVTSSDDMKKLTRMQVLSCIIQLEQKNYIECPKKGCRCIAMSPFEIADHIPSCEGGKSNDLLVLCKYCPHGTVTTKSLANHIAVSHPYASEAPVRDCMEYDNSVNDQLKTKFLTSGDFKQTIKSHWRIYLESKGCIMCLIPCCHYVTGLISKMEIHFLMCGPDVWQKLSFNCNKCRGRTFTKEEMNEHFEECHDSEIIYNCSDDQVREFWELTLRAFEVSKCVSKNCKFIAHSLLSLEKHYRYCRNPHEENFEVCSLCGGWFDNTYDLWNHETRFHAIGRANKLKKLMSIDVYNPGASLLVKKLTTRSSVPKVTPKVSKRLYFKDVILKNTSFLGDLARTIESESKNNDSVEVRITVDNQFSWTLKAPDLNTATEVVTRRLPSYSVKKIMAESIEDGAKLLKLSETVSRIASHPSKSYIPPRPLDFVLDSPNVLSRLRRKFAIPKPAEQKDISLESFAQKKGQVQDKSNGKMTEKCGKKSTRPTDKTRETCSKKLQNKKHKPTILKPKFGVKGGHSGIKTLLPVKLPLTLNPEHESSRSSTSPPYNSHGANEASCSAVILESDDSNTPEVVSNRGGKAADARDSIGKCTQILQKRSENMINLKAPQQYPSAKSRLASLSPGIAEHPRLASILLKTDGKMQVPSTLKLVRVVPPRKPNTTKPFVPLEPSASVVPSPIAQNNSYGIENICSSVGTPDITEDFNVSSFSYSSMPFELPVLPPPKSIFSKPYPISDDHNGIDSQSSAENLHKSDYRLIRTYGRNRGSTQNSGNRLLIVENGMMTDEEISRTDRSGIFTDEMDVDRRYGDSVEDPLNIEGQAAPEVKTEPIDDYEDCDPSVMFHDSYDIFTKAEDEEECIFSYPYDSTIPFDVICESTEAISGGLYNDRCPWEQAQKKKKSDKNDKIHNKNPYRSKNLLAKGICDSHTPKLFGNEIVSLTGPTHECNLIIPDPNGVIDNADKETFDALSNHLVDPHGVVNEPMIYAVDKIIYDNSSKLCDLRTDRMESKIARCVQNNLMDEAEEGKFSSSSCRNNLYMMNHYGEMGNHIDEFLELVNYLTHYERHFVNEPMVYAVDKIVYDNKKNETESKSKKGKRASSGEQSSRNSLAPQDDSPELSVASRKSRGRGSEKSNATQLPTSDEGVAFRASKRKRKSTTSVLRKNLIDEDISLEESAEALLSLGQNNGSNVVDETETNVLGTEPNASMNMEEPTSKRSKITHDERRKTSDVGKPESATSHDTSTDPVTTFGSKRSTRKSTRLVEPALCVEQVCDESPETETTRKKRSSRKVVNTHAVEEIAPGVIVPLPQEDNESDEEKPRKRKGRPPKRKSRSVLKGINVPKSSFGVDDQPRGSPESMLYIPGDDDPESDELVPADRRIIFSSPLVDPHKLVECAVCGDSMTAAVYKKEHVIRHNHLCWLKGEEPMDLEDEKGVERYLYRIYLKTRAPFTCEICGIAKKSALGFVTHKKFCGKSAQERKELMVSCTICSRVLLPSSLHNHMIKTHPAIASVPEEPPLEGRLAASRCLDVLSTNAKDINNDLEYIDENEELQAADKNNWIRHVYAFCNRRIQKEQRSIIEEAAQGSQIYRCVIASCDFSDRNITNVIEHYRACDKEPLDCKCKECPFMTNSEVRMINHIRMTHFNKAKEYSSKKFSSGEIADVSEVAGAFIPYIKSGELGSRSMLYLQPALYWTRDLRADKFSMDPIFLDWDVAGDLELEKAEELDPYLRLRDESVRIKPSEASSSWSVLKKFTSESFNDDVQILFTGGVVRAFDWFPTTSSQYLAVSVGSFDSENISAAPVHSSPGHFQIWSAGTLDNLSESYAVDPRLYLAVCHEFGEIWDIECCPSGGQTDKRLGLVAIGTSSGTVAVYSIPLLDECSEERATRLEPVTILKLGIQKSYQVSKISWSKTKPHRFIAAGFTNGLVAIWNLTTSSTLLKSGNTILPFKSFHPHLAIITALSFCPLNEYYIATGCAEKSSKFWNLHDTTYNHGEFTRGLVTDVAWLPHWMAALNSLDDNYTGGTTTVTLSSIRNFIYPSQPAITQADSTGLSISVNNWLNTFVCGYDSGQIILSIARKFSQQYEDRRKVFNCLLNPRLHDFHPDSSEMVGCKSYSSTSQRYGIVFNHNFHMNNQTKIKGNPCTDLQSFPLTPVNKVCWNPNPNSFLTLASGFHSGFIIISRVKLPMVEINLLKSVFEQFNTDRMP</sequence>
<dbReference type="SUPFAM" id="SSF50978">
    <property type="entry name" value="WD40 repeat-like"/>
    <property type="match status" value="1"/>
</dbReference>
<feature type="compositionally biased region" description="Low complexity" evidence="4">
    <location>
        <begin position="583"/>
        <end position="592"/>
    </location>
</feature>
<evidence type="ECO:0000256" key="4">
    <source>
        <dbReference type="SAM" id="MobiDB-lite"/>
    </source>
</evidence>
<gene>
    <name evidence="7" type="primary">GTF3C2_1</name>
    <name evidence="6" type="synonym">GTF3C2_0</name>
    <name evidence="6" type="ORF">g.90752</name>
    <name evidence="7" type="ORF">g.90754</name>
</gene>
<evidence type="ECO:0000256" key="1">
    <source>
        <dbReference type="ARBA" id="ARBA00004123"/>
    </source>
</evidence>
<feature type="compositionally biased region" description="Polar residues" evidence="4">
    <location>
        <begin position="1274"/>
        <end position="1291"/>
    </location>
</feature>
<keyword evidence="2" id="KW-0804">Transcription</keyword>
<dbReference type="InterPro" id="IPR052416">
    <property type="entry name" value="GTF3C_component"/>
</dbReference>
<dbReference type="PROSITE" id="PS00028">
    <property type="entry name" value="ZINC_FINGER_C2H2_1"/>
    <property type="match status" value="1"/>
</dbReference>
<dbReference type="InterPro" id="IPR013087">
    <property type="entry name" value="Znf_C2H2_type"/>
</dbReference>
<feature type="region of interest" description="Disordered" evidence="4">
    <location>
        <begin position="606"/>
        <end position="625"/>
    </location>
</feature>
<evidence type="ECO:0000259" key="5">
    <source>
        <dbReference type="PROSITE" id="PS00028"/>
    </source>
</evidence>
<feature type="region of interest" description="Disordered" evidence="4">
    <location>
        <begin position="505"/>
        <end position="544"/>
    </location>
</feature>
<dbReference type="EMBL" id="GDHC01015163">
    <property type="protein sequence ID" value="JAQ03466.1"/>
    <property type="molecule type" value="Transcribed_RNA"/>
</dbReference>
<feature type="region of interest" description="Disordered" evidence="4">
    <location>
        <begin position="576"/>
        <end position="596"/>
    </location>
</feature>
<name>A0A146LPS3_LYGHE</name>
<dbReference type="GO" id="GO:0005634">
    <property type="term" value="C:nucleus"/>
    <property type="evidence" value="ECO:0007669"/>
    <property type="project" value="UniProtKB-SubCell"/>
</dbReference>
<dbReference type="SMART" id="SM00320">
    <property type="entry name" value="WD40"/>
    <property type="match status" value="4"/>
</dbReference>
<feature type="compositionally biased region" description="Polar residues" evidence="4">
    <location>
        <begin position="1225"/>
        <end position="1246"/>
    </location>
</feature>
<feature type="domain" description="C2H2-type" evidence="5">
    <location>
        <begin position="300"/>
        <end position="321"/>
    </location>
</feature>